<dbReference type="GO" id="GO:0008206">
    <property type="term" value="P:bile acid metabolic process"/>
    <property type="evidence" value="ECO:0007669"/>
    <property type="project" value="UniProtKB-ARBA"/>
</dbReference>
<dbReference type="FunFam" id="3.40.50.720:FF:000084">
    <property type="entry name" value="Short-chain dehydrogenase reductase"/>
    <property type="match status" value="1"/>
</dbReference>
<evidence type="ECO:0000256" key="2">
    <source>
        <dbReference type="ARBA" id="ARBA00023002"/>
    </source>
</evidence>
<dbReference type="RefSeq" id="WP_024723872.1">
    <property type="nucleotide sequence ID" value="NZ_KN174161.1"/>
</dbReference>
<dbReference type="AlphaFoldDB" id="A0A096BDX1"/>
<dbReference type="Pfam" id="PF13561">
    <property type="entry name" value="adh_short_C2"/>
    <property type="match status" value="1"/>
</dbReference>
<keyword evidence="5" id="KW-1185">Reference proteome</keyword>
<evidence type="ECO:0008006" key="6">
    <source>
        <dbReference type="Google" id="ProtNLM"/>
    </source>
</evidence>
<evidence type="ECO:0000313" key="4">
    <source>
        <dbReference type="EMBL" id="KGF57305.1"/>
    </source>
</evidence>
<dbReference type="CDD" id="cd05233">
    <property type="entry name" value="SDR_c"/>
    <property type="match status" value="1"/>
</dbReference>
<dbReference type="GO" id="GO:0016491">
    <property type="term" value="F:oxidoreductase activity"/>
    <property type="evidence" value="ECO:0007669"/>
    <property type="project" value="UniProtKB-KW"/>
</dbReference>
<evidence type="ECO:0000256" key="3">
    <source>
        <dbReference type="ARBA" id="ARBA00023221"/>
    </source>
</evidence>
<keyword evidence="2" id="KW-0560">Oxidoreductase</keyword>
<name>A0A096BDX1_FLAPL</name>
<dbReference type="InterPro" id="IPR002347">
    <property type="entry name" value="SDR_fam"/>
</dbReference>
<sequence length="281" mass="30430">MRRKKAVVTGGSHGIGRGIVYCLAEAGYDVVFSYNTDFDSAQHMLETLAGQYPDGIFDCYQAKLTEQGAAVSFFRQAVERLGGLDLMVNNAGVTKLESIFDLTEETMDYLVNLMLRTYVLMMREAATYMANQGTRGNIINISSTRGLSAHPGDAIYGGIKAALNRIVQSVALDVASYGIRANNILPGATKRFTPEEEAKTDPAHLEKVAYLSQRIPLERYGTPEDVGNLVVFLASDKASYITGQSIAIDGGLSLPGLAETAAETAASGWGRVKKEIRWQDA</sequence>
<gene>
    <name evidence="4" type="ORF">HMPREF9460_00239</name>
</gene>
<dbReference type="InterPro" id="IPR050259">
    <property type="entry name" value="SDR"/>
</dbReference>
<evidence type="ECO:0000256" key="1">
    <source>
        <dbReference type="ARBA" id="ARBA00006484"/>
    </source>
</evidence>
<comment type="similarity">
    <text evidence="1">Belongs to the short-chain dehydrogenases/reductases (SDR) family.</text>
</comment>
<reference evidence="4 5" key="1">
    <citation type="submission" date="2011-08" db="EMBL/GenBank/DDBJ databases">
        <title>The Genome Sequence of Clostridium orbiscindens 1_3_50AFAA.</title>
        <authorList>
            <consortium name="The Broad Institute Genome Sequencing Platform"/>
            <person name="Earl A."/>
            <person name="Ward D."/>
            <person name="Feldgarden M."/>
            <person name="Gevers D."/>
            <person name="Daigneault M."/>
            <person name="Strauss J."/>
            <person name="Allen-Vercoe E."/>
            <person name="Young S.K."/>
            <person name="Zeng Q."/>
            <person name="Gargeya S."/>
            <person name="Fitzgerald M."/>
            <person name="Haas B."/>
            <person name="Abouelleil A."/>
            <person name="Alvarado L."/>
            <person name="Arachchi H.M."/>
            <person name="Berlin A."/>
            <person name="Brown A."/>
            <person name="Chapman S.B."/>
            <person name="Chen Z."/>
            <person name="Dunbar C."/>
            <person name="Freedman E."/>
            <person name="Gearin G."/>
            <person name="Gellesch M."/>
            <person name="Goldberg J."/>
            <person name="Griggs A."/>
            <person name="Gujja S."/>
            <person name="Heiman D."/>
            <person name="Howarth C."/>
            <person name="Larson L."/>
            <person name="Lui A."/>
            <person name="MacDonald P.J.P."/>
            <person name="Montmayeur A."/>
            <person name="Murphy C."/>
            <person name="Neiman D."/>
            <person name="Pearson M."/>
            <person name="Priest M."/>
            <person name="Roberts A."/>
            <person name="Saif S."/>
            <person name="Shea T."/>
            <person name="Shenoy N."/>
            <person name="Sisk P."/>
            <person name="Stolte C."/>
            <person name="Sykes S."/>
            <person name="Wortman J."/>
            <person name="Nusbaum C."/>
            <person name="Birren B."/>
        </authorList>
    </citation>
    <scope>NUCLEOTIDE SEQUENCE [LARGE SCALE GENOMIC DNA]</scope>
    <source>
        <strain evidence="4 5">1_3_50AFAA</strain>
    </source>
</reference>
<dbReference type="InterPro" id="IPR036291">
    <property type="entry name" value="NAD(P)-bd_dom_sf"/>
</dbReference>
<dbReference type="PATRIC" id="fig|742738.3.peg.252"/>
<dbReference type="EMBL" id="ADLO01000008">
    <property type="protein sequence ID" value="KGF57305.1"/>
    <property type="molecule type" value="Genomic_DNA"/>
</dbReference>
<organism evidence="4 5">
    <name type="scientific">Flavonifractor plautii 1_3_50AFAA</name>
    <dbReference type="NCBI Taxonomy" id="742738"/>
    <lineage>
        <taxon>Bacteria</taxon>
        <taxon>Bacillati</taxon>
        <taxon>Bacillota</taxon>
        <taxon>Clostridia</taxon>
        <taxon>Eubacteriales</taxon>
        <taxon>Oscillospiraceae</taxon>
        <taxon>Flavonifractor</taxon>
    </lineage>
</organism>
<comment type="caution">
    <text evidence="4">The sequence shown here is derived from an EMBL/GenBank/DDBJ whole genome shotgun (WGS) entry which is preliminary data.</text>
</comment>
<dbReference type="PANTHER" id="PTHR42879">
    <property type="entry name" value="3-OXOACYL-(ACYL-CARRIER-PROTEIN) REDUCTASE"/>
    <property type="match status" value="1"/>
</dbReference>
<proteinExistence type="inferred from homology"/>
<dbReference type="Proteomes" id="UP000029585">
    <property type="component" value="Unassembled WGS sequence"/>
</dbReference>
<dbReference type="SUPFAM" id="SSF51735">
    <property type="entry name" value="NAD(P)-binding Rossmann-fold domains"/>
    <property type="match status" value="1"/>
</dbReference>
<dbReference type="PRINTS" id="PR00080">
    <property type="entry name" value="SDRFAMILY"/>
</dbReference>
<evidence type="ECO:0000313" key="5">
    <source>
        <dbReference type="Proteomes" id="UP000029585"/>
    </source>
</evidence>
<keyword evidence="3" id="KW-0443">Lipid metabolism</keyword>
<dbReference type="HOGENOM" id="CLU_010194_1_1_9"/>
<dbReference type="Gene3D" id="3.40.50.720">
    <property type="entry name" value="NAD(P)-binding Rossmann-like Domain"/>
    <property type="match status" value="1"/>
</dbReference>
<keyword evidence="3" id="KW-0753">Steroid metabolism</keyword>
<dbReference type="PRINTS" id="PR00081">
    <property type="entry name" value="GDHRDH"/>
</dbReference>
<protein>
    <recommendedName>
        <fullName evidence="6">Glucose 1-dehydrogenase</fullName>
    </recommendedName>
</protein>
<accession>A0A096BDX1</accession>
<dbReference type="eggNOG" id="COG1028">
    <property type="taxonomic scope" value="Bacteria"/>
</dbReference>